<dbReference type="InterPro" id="IPR036388">
    <property type="entry name" value="WH-like_DNA-bd_sf"/>
</dbReference>
<proteinExistence type="predicted"/>
<dbReference type="Gene3D" id="3.40.1410.10">
    <property type="entry name" value="Chorismate lyase-like"/>
    <property type="match status" value="1"/>
</dbReference>
<dbReference type="PATRIC" id="fig|1218493.3.peg.440"/>
<dbReference type="PRINTS" id="PR00035">
    <property type="entry name" value="HTHGNTR"/>
</dbReference>
<gene>
    <name evidence="5" type="ORF">JF76_04130</name>
</gene>
<dbReference type="Pfam" id="PF00392">
    <property type="entry name" value="GntR"/>
    <property type="match status" value="1"/>
</dbReference>
<dbReference type="RefSeq" id="WP_045927613.1">
    <property type="nucleotide sequence ID" value="NZ_JBHSZS010000006.1"/>
</dbReference>
<evidence type="ECO:0000259" key="4">
    <source>
        <dbReference type="Pfam" id="PF00392"/>
    </source>
</evidence>
<protein>
    <recommendedName>
        <fullName evidence="4">HTH gntR-type domain-containing protein</fullName>
    </recommendedName>
</protein>
<dbReference type="SUPFAM" id="SSF64288">
    <property type="entry name" value="Chorismate lyase-like"/>
    <property type="match status" value="1"/>
</dbReference>
<dbReference type="InterPro" id="IPR036390">
    <property type="entry name" value="WH_DNA-bd_sf"/>
</dbReference>
<reference evidence="5 6" key="1">
    <citation type="submission" date="2014-12" db="EMBL/GenBank/DDBJ databases">
        <title>Comparative genomics of the lactic acid bacteria isolated from the honey bee gut.</title>
        <authorList>
            <person name="Ellegaard K.M."/>
            <person name="Tamarit D."/>
            <person name="Javelind E."/>
            <person name="Olofsson T."/>
            <person name="Andersson S.G."/>
            <person name="Vasquez A."/>
        </authorList>
    </citation>
    <scope>NUCLEOTIDE SEQUENCE [LARGE SCALE GENOMIC DNA]</scope>
    <source>
        <strain evidence="5 6">Biut2</strain>
    </source>
</reference>
<dbReference type="GO" id="GO:0003700">
    <property type="term" value="F:DNA-binding transcription factor activity"/>
    <property type="evidence" value="ECO:0007669"/>
    <property type="project" value="InterPro"/>
</dbReference>
<dbReference type="HOGENOM" id="CLU_1218510_0_0_9"/>
<keyword evidence="1" id="KW-0805">Transcription regulation</keyword>
<dbReference type="Proteomes" id="UP000033533">
    <property type="component" value="Unassembled WGS sequence"/>
</dbReference>
<evidence type="ECO:0000256" key="2">
    <source>
        <dbReference type="ARBA" id="ARBA00023125"/>
    </source>
</evidence>
<dbReference type="SUPFAM" id="SSF46785">
    <property type="entry name" value="Winged helix' DNA-binding domain"/>
    <property type="match status" value="1"/>
</dbReference>
<evidence type="ECO:0000256" key="1">
    <source>
        <dbReference type="ARBA" id="ARBA00023015"/>
    </source>
</evidence>
<dbReference type="InterPro" id="IPR000524">
    <property type="entry name" value="Tscrpt_reg_HTH_GntR"/>
</dbReference>
<sequence length="227" mass="26355">MVNIINKSELIAKDIEYQISKNIYLKTIPSERDLAKIYSVSRDTIRQALKYLQNIGIISLNTTKYEINQPKKDYDWFEIFGKNSNLNISNHVLKNKIIEADKKLSLKLEVPLATLIHILVYKRILKENSISKILSLDYIFFPDNFEIGFSIKEIGKCSFWELISKTKKGMKIKDYQSVSVDLLSDKECKELMAPLKSYILKRTSLIFLDKTPILFISKKIPENNVLV</sequence>
<dbReference type="EMBL" id="JXBY01000011">
    <property type="protein sequence ID" value="KJY58096.1"/>
    <property type="molecule type" value="Genomic_DNA"/>
</dbReference>
<evidence type="ECO:0000256" key="3">
    <source>
        <dbReference type="ARBA" id="ARBA00023163"/>
    </source>
</evidence>
<name>A0A0F4LKL6_9LACO</name>
<dbReference type="InterPro" id="IPR028978">
    <property type="entry name" value="Chorismate_lyase_/UTRA_dom_sf"/>
</dbReference>
<feature type="domain" description="HTH gntR-type" evidence="4">
    <location>
        <begin position="26"/>
        <end position="60"/>
    </location>
</feature>
<keyword evidence="3" id="KW-0804">Transcription</keyword>
<dbReference type="AlphaFoldDB" id="A0A0F4LKL6"/>
<organism evidence="5 6">
    <name type="scientific">Lactobacillus kullabergensis</name>
    <dbReference type="NCBI Taxonomy" id="1218493"/>
    <lineage>
        <taxon>Bacteria</taxon>
        <taxon>Bacillati</taxon>
        <taxon>Bacillota</taxon>
        <taxon>Bacilli</taxon>
        <taxon>Lactobacillales</taxon>
        <taxon>Lactobacillaceae</taxon>
        <taxon>Lactobacillus</taxon>
    </lineage>
</organism>
<accession>A0A0F4LKL6</accession>
<dbReference type="STRING" id="1218493.JF76_04130"/>
<dbReference type="OrthoDB" id="9816541at2"/>
<evidence type="ECO:0000313" key="6">
    <source>
        <dbReference type="Proteomes" id="UP000033533"/>
    </source>
</evidence>
<comment type="caution">
    <text evidence="5">The sequence shown here is derived from an EMBL/GenBank/DDBJ whole genome shotgun (WGS) entry which is preliminary data.</text>
</comment>
<dbReference type="Gene3D" id="1.10.10.10">
    <property type="entry name" value="Winged helix-like DNA-binding domain superfamily/Winged helix DNA-binding domain"/>
    <property type="match status" value="1"/>
</dbReference>
<evidence type="ECO:0000313" key="5">
    <source>
        <dbReference type="EMBL" id="KJY58096.1"/>
    </source>
</evidence>
<keyword evidence="2" id="KW-0238">DNA-binding</keyword>
<dbReference type="GO" id="GO:0003677">
    <property type="term" value="F:DNA binding"/>
    <property type="evidence" value="ECO:0007669"/>
    <property type="project" value="UniProtKB-KW"/>
</dbReference>